<dbReference type="SUPFAM" id="SSF55729">
    <property type="entry name" value="Acyl-CoA N-acyltransferases (Nat)"/>
    <property type="match status" value="1"/>
</dbReference>
<evidence type="ECO:0000313" key="4">
    <source>
        <dbReference type="EMBL" id="EOR95115.1"/>
    </source>
</evidence>
<dbReference type="AlphaFoldDB" id="R9GUC3"/>
<dbReference type="GO" id="GO:0016747">
    <property type="term" value="F:acyltransferase activity, transferring groups other than amino-acyl groups"/>
    <property type="evidence" value="ECO:0007669"/>
    <property type="project" value="InterPro"/>
</dbReference>
<dbReference type="eggNOG" id="COG0456">
    <property type="taxonomic scope" value="Bacteria"/>
</dbReference>
<keyword evidence="1 4" id="KW-0808">Transferase</keyword>
<dbReference type="PANTHER" id="PTHR43420">
    <property type="entry name" value="ACETYLTRANSFERASE"/>
    <property type="match status" value="1"/>
</dbReference>
<organism evidence="4 5">
    <name type="scientific">Arcticibacter svalbardensis MN12-7</name>
    <dbReference type="NCBI Taxonomy" id="1150600"/>
    <lineage>
        <taxon>Bacteria</taxon>
        <taxon>Pseudomonadati</taxon>
        <taxon>Bacteroidota</taxon>
        <taxon>Sphingobacteriia</taxon>
        <taxon>Sphingobacteriales</taxon>
        <taxon>Sphingobacteriaceae</taxon>
        <taxon>Arcticibacter</taxon>
    </lineage>
</organism>
<feature type="domain" description="N-acetyltransferase" evidence="3">
    <location>
        <begin position="1"/>
        <end position="135"/>
    </location>
</feature>
<dbReference type="InterPro" id="IPR016181">
    <property type="entry name" value="Acyl_CoA_acyltransferase"/>
</dbReference>
<keyword evidence="2" id="KW-0012">Acyltransferase</keyword>
<dbReference type="PROSITE" id="PS51186">
    <property type="entry name" value="GNAT"/>
    <property type="match status" value="1"/>
</dbReference>
<dbReference type="CDD" id="cd04301">
    <property type="entry name" value="NAT_SF"/>
    <property type="match status" value="1"/>
</dbReference>
<dbReference type="InterPro" id="IPR050680">
    <property type="entry name" value="YpeA/RimI_acetyltransf"/>
</dbReference>
<sequence length="135" mass="15785">MIIKEIDIEKVLPIRQIVMYPDQTLEELTLPNDRKGIHLGAFDQANQLVSVVSLFKKNNEIQFRKFATLQKEQGKGYGKKLLSYILEYSKTQQINRVWCNARVNALGFYTQFGFKETNQTYHQDGYDFVIAELFL</sequence>
<proteinExistence type="predicted"/>
<dbReference type="Gene3D" id="3.40.630.30">
    <property type="match status" value="1"/>
</dbReference>
<dbReference type="EMBL" id="AQPN01000063">
    <property type="protein sequence ID" value="EOR95115.1"/>
    <property type="molecule type" value="Genomic_DNA"/>
</dbReference>
<dbReference type="Pfam" id="PF13673">
    <property type="entry name" value="Acetyltransf_10"/>
    <property type="match status" value="1"/>
</dbReference>
<dbReference type="InterPro" id="IPR000182">
    <property type="entry name" value="GNAT_dom"/>
</dbReference>
<evidence type="ECO:0000256" key="1">
    <source>
        <dbReference type="ARBA" id="ARBA00022679"/>
    </source>
</evidence>
<reference evidence="4 5" key="1">
    <citation type="journal article" date="2013" name="Genome Announc.">
        <title>Draft Genome Sequence of Arcticibacter svalbardensis Strain MN12-7T, a Member of the Family Sphingobacteriaceae Isolated from an Arctic Soil Sample.</title>
        <authorList>
            <person name="Shivaji S."/>
            <person name="Ara S."/>
            <person name="Prasad S."/>
            <person name="Manasa B.P."/>
            <person name="Begum Z."/>
            <person name="Singh A."/>
            <person name="Kumar Pinnaka A."/>
        </authorList>
    </citation>
    <scope>NUCLEOTIDE SEQUENCE [LARGE SCALE GENOMIC DNA]</scope>
    <source>
        <strain evidence="4 5">MN12-7</strain>
    </source>
</reference>
<evidence type="ECO:0000313" key="5">
    <source>
        <dbReference type="Proteomes" id="UP000014174"/>
    </source>
</evidence>
<comment type="caution">
    <text evidence="4">The sequence shown here is derived from an EMBL/GenBank/DDBJ whole genome shotgun (WGS) entry which is preliminary data.</text>
</comment>
<protein>
    <submittedName>
        <fullName evidence="4">GCN5-related N-acetyltransferase</fullName>
    </submittedName>
</protein>
<gene>
    <name evidence="4" type="ORF">ADIARSV_1603</name>
</gene>
<dbReference type="OrthoDB" id="1178186at2"/>
<evidence type="ECO:0000259" key="3">
    <source>
        <dbReference type="PROSITE" id="PS51186"/>
    </source>
</evidence>
<name>R9GUC3_9SPHI</name>
<accession>R9GUC3</accession>
<evidence type="ECO:0000256" key="2">
    <source>
        <dbReference type="ARBA" id="ARBA00023315"/>
    </source>
</evidence>
<keyword evidence="5" id="KW-1185">Reference proteome</keyword>
<dbReference type="PANTHER" id="PTHR43420:SF42">
    <property type="entry name" value="N-ACETYLTRANSFERASE DOMAIN-CONTAINING PROTEIN"/>
    <property type="match status" value="1"/>
</dbReference>
<dbReference type="RefSeq" id="WP_016194839.1">
    <property type="nucleotide sequence ID" value="NZ_AQPN01000063.1"/>
</dbReference>
<dbReference type="Proteomes" id="UP000014174">
    <property type="component" value="Unassembled WGS sequence"/>
</dbReference>
<dbReference type="STRING" id="1150600.ADIARSV_1603"/>